<protein>
    <submittedName>
        <fullName evidence="2">Uncharacterized protein</fullName>
    </submittedName>
</protein>
<evidence type="ECO:0000313" key="3">
    <source>
        <dbReference type="Proteomes" id="UP001176941"/>
    </source>
</evidence>
<evidence type="ECO:0000313" key="2">
    <source>
        <dbReference type="EMBL" id="CAI9159527.1"/>
    </source>
</evidence>
<dbReference type="Proteomes" id="UP001176941">
    <property type="component" value="Chromosome 19"/>
</dbReference>
<proteinExistence type="predicted"/>
<dbReference type="EMBL" id="OX459955">
    <property type="protein sequence ID" value="CAI9159527.1"/>
    <property type="molecule type" value="Genomic_DNA"/>
</dbReference>
<accession>A0ABN8YD81</accession>
<feature type="compositionally biased region" description="Low complexity" evidence="1">
    <location>
        <begin position="119"/>
        <end position="138"/>
    </location>
</feature>
<evidence type="ECO:0000256" key="1">
    <source>
        <dbReference type="SAM" id="MobiDB-lite"/>
    </source>
</evidence>
<reference evidence="2" key="1">
    <citation type="submission" date="2023-04" db="EMBL/GenBank/DDBJ databases">
        <authorList>
            <consortium name="ELIXIR-Norway"/>
        </authorList>
    </citation>
    <scope>NUCLEOTIDE SEQUENCE [LARGE SCALE GENOMIC DNA]</scope>
</reference>
<keyword evidence="3" id="KW-1185">Reference proteome</keyword>
<feature type="compositionally biased region" description="Polar residues" evidence="1">
    <location>
        <begin position="1"/>
        <end position="14"/>
    </location>
</feature>
<organism evidence="2 3">
    <name type="scientific">Rangifer tarandus platyrhynchus</name>
    <name type="common">Svalbard reindeer</name>
    <dbReference type="NCBI Taxonomy" id="3082113"/>
    <lineage>
        <taxon>Eukaryota</taxon>
        <taxon>Metazoa</taxon>
        <taxon>Chordata</taxon>
        <taxon>Craniata</taxon>
        <taxon>Vertebrata</taxon>
        <taxon>Euteleostomi</taxon>
        <taxon>Mammalia</taxon>
        <taxon>Eutheria</taxon>
        <taxon>Laurasiatheria</taxon>
        <taxon>Artiodactyla</taxon>
        <taxon>Ruminantia</taxon>
        <taxon>Pecora</taxon>
        <taxon>Cervidae</taxon>
        <taxon>Odocoileinae</taxon>
        <taxon>Rangifer</taxon>
    </lineage>
</organism>
<feature type="region of interest" description="Disordered" evidence="1">
    <location>
        <begin position="1"/>
        <end position="171"/>
    </location>
</feature>
<name>A0ABN8YD81_RANTA</name>
<sequence length="230" mass="23733">MAASTSSLCGSDSDAQGPPSAWATRQSPEGAANPAPIRADPSVLAANPTEPSKRCSADSPRSPATLRSPRAHQVPPPLRARSSESKQKLCARRHIPRGSKRPTADSRLDDAATPAVLQGPGAPSCPSASGRARPRSSGLRTLLRLARTPQTSRPNNQPLAARFPTAQPGPVPKPRPRPLALTHPLGSAARGLLPAHVGCFATAPRPAPACCSLAAGVHGGQFGRSLERSP</sequence>
<feature type="compositionally biased region" description="Basic residues" evidence="1">
    <location>
        <begin position="89"/>
        <end position="100"/>
    </location>
</feature>
<gene>
    <name evidence="2" type="ORF">MRATA1EN1_LOCUS8489</name>
</gene>
<feature type="compositionally biased region" description="Polar residues" evidence="1">
    <location>
        <begin position="148"/>
        <end position="158"/>
    </location>
</feature>